<name>A0AAV7E4J1_ARIFI</name>
<comment type="caution">
    <text evidence="2">The sequence shown here is derived from an EMBL/GenBank/DDBJ whole genome shotgun (WGS) entry which is preliminary data.</text>
</comment>
<dbReference type="AlphaFoldDB" id="A0AAV7E4J1"/>
<protein>
    <submittedName>
        <fullName evidence="2">Uncharacterized protein</fullName>
    </submittedName>
</protein>
<reference evidence="2 3" key="1">
    <citation type="submission" date="2021-07" db="EMBL/GenBank/DDBJ databases">
        <title>The Aristolochia fimbriata genome: insights into angiosperm evolution, floral development and chemical biosynthesis.</title>
        <authorList>
            <person name="Jiao Y."/>
        </authorList>
    </citation>
    <scope>NUCLEOTIDE SEQUENCE [LARGE SCALE GENOMIC DNA]</scope>
    <source>
        <strain evidence="2">IBCAS-2021</strain>
        <tissue evidence="2">Leaf</tissue>
    </source>
</reference>
<evidence type="ECO:0000256" key="1">
    <source>
        <dbReference type="SAM" id="MobiDB-lite"/>
    </source>
</evidence>
<gene>
    <name evidence="2" type="ORF">H6P81_014784</name>
</gene>
<organism evidence="2 3">
    <name type="scientific">Aristolochia fimbriata</name>
    <name type="common">White veined hardy Dutchman's pipe vine</name>
    <dbReference type="NCBI Taxonomy" id="158543"/>
    <lineage>
        <taxon>Eukaryota</taxon>
        <taxon>Viridiplantae</taxon>
        <taxon>Streptophyta</taxon>
        <taxon>Embryophyta</taxon>
        <taxon>Tracheophyta</taxon>
        <taxon>Spermatophyta</taxon>
        <taxon>Magnoliopsida</taxon>
        <taxon>Magnoliidae</taxon>
        <taxon>Piperales</taxon>
        <taxon>Aristolochiaceae</taxon>
        <taxon>Aristolochia</taxon>
    </lineage>
</organism>
<dbReference type="Proteomes" id="UP000825729">
    <property type="component" value="Unassembled WGS sequence"/>
</dbReference>
<keyword evidence="3" id="KW-1185">Reference proteome</keyword>
<dbReference type="EMBL" id="JAINDJ010000006">
    <property type="protein sequence ID" value="KAG9443444.1"/>
    <property type="molecule type" value="Genomic_DNA"/>
</dbReference>
<proteinExistence type="predicted"/>
<feature type="region of interest" description="Disordered" evidence="1">
    <location>
        <begin position="38"/>
        <end position="59"/>
    </location>
</feature>
<evidence type="ECO:0000313" key="3">
    <source>
        <dbReference type="Proteomes" id="UP000825729"/>
    </source>
</evidence>
<sequence>MVELLVRFENSIAGPVFYLSIYRNLNFSLYPDWSGAQPNGSLHRHSTSTTLPSIISPPARTPIAVTVPTRAPSRGNGRPGKITLKLAGNVSRGSRQRTDVEENLSAGGKMFRGRRYRESRGEFGPGFSH</sequence>
<accession>A0AAV7E4J1</accession>
<feature type="compositionally biased region" description="Low complexity" evidence="1">
    <location>
        <begin position="47"/>
        <end position="58"/>
    </location>
</feature>
<evidence type="ECO:0000313" key="2">
    <source>
        <dbReference type="EMBL" id="KAG9443444.1"/>
    </source>
</evidence>